<dbReference type="SMART" id="SM00129">
    <property type="entry name" value="KISc"/>
    <property type="match status" value="1"/>
</dbReference>
<dbReference type="InterPro" id="IPR036961">
    <property type="entry name" value="Kinesin_motor_dom_sf"/>
</dbReference>
<protein>
    <recommendedName>
        <fullName evidence="4">Kinesin-like protein</fullName>
    </recommendedName>
</protein>
<organism evidence="7 8">
    <name type="scientific">Lachancea nothofagi CBS 11611</name>
    <dbReference type="NCBI Taxonomy" id="1266666"/>
    <lineage>
        <taxon>Eukaryota</taxon>
        <taxon>Fungi</taxon>
        <taxon>Dikarya</taxon>
        <taxon>Ascomycota</taxon>
        <taxon>Saccharomycotina</taxon>
        <taxon>Saccharomycetes</taxon>
        <taxon>Saccharomycetales</taxon>
        <taxon>Saccharomycetaceae</taxon>
        <taxon>Lachancea</taxon>
    </lineage>
</organism>
<dbReference type="Proteomes" id="UP000189911">
    <property type="component" value="Chromosome D"/>
</dbReference>
<dbReference type="PANTHER" id="PTHR47117">
    <property type="entry name" value="STAR-RELATED LIPID TRANSFER PROTEIN 9"/>
    <property type="match status" value="1"/>
</dbReference>
<evidence type="ECO:0000259" key="6">
    <source>
        <dbReference type="PROSITE" id="PS50067"/>
    </source>
</evidence>
<dbReference type="PROSITE" id="PS00411">
    <property type="entry name" value="KINESIN_MOTOR_1"/>
    <property type="match status" value="1"/>
</dbReference>
<proteinExistence type="inferred from homology"/>
<dbReference type="GO" id="GO:0005874">
    <property type="term" value="C:microtubule"/>
    <property type="evidence" value="ECO:0007669"/>
    <property type="project" value="UniProtKB-KW"/>
</dbReference>
<dbReference type="PRINTS" id="PR00380">
    <property type="entry name" value="KINESINHEAVY"/>
</dbReference>
<dbReference type="PROSITE" id="PS50067">
    <property type="entry name" value="KINESIN_MOTOR_2"/>
    <property type="match status" value="1"/>
</dbReference>
<dbReference type="EMBL" id="LT598448">
    <property type="protein sequence ID" value="SCU89011.1"/>
    <property type="molecule type" value="Genomic_DNA"/>
</dbReference>
<dbReference type="AlphaFoldDB" id="A0A1G4JFK0"/>
<dbReference type="GO" id="GO:0005524">
    <property type="term" value="F:ATP binding"/>
    <property type="evidence" value="ECO:0007669"/>
    <property type="project" value="UniProtKB-UniRule"/>
</dbReference>
<dbReference type="InterPro" id="IPR027417">
    <property type="entry name" value="P-loop_NTPase"/>
</dbReference>
<keyword evidence="5" id="KW-0175">Coiled coil</keyword>
<dbReference type="InterPro" id="IPR001752">
    <property type="entry name" value="Kinesin_motor_dom"/>
</dbReference>
<keyword evidence="1 3" id="KW-0547">Nucleotide-binding</keyword>
<evidence type="ECO:0000256" key="3">
    <source>
        <dbReference type="PROSITE-ProRule" id="PRU00283"/>
    </source>
</evidence>
<keyword evidence="3 4" id="KW-0505">Motor protein</keyword>
<comment type="similarity">
    <text evidence="3 4">Belongs to the TRAFAC class myosin-kinesin ATPase superfamily. Kinesin family.</text>
</comment>
<dbReference type="OrthoDB" id="3176171at2759"/>
<evidence type="ECO:0000256" key="5">
    <source>
        <dbReference type="SAM" id="Coils"/>
    </source>
</evidence>
<evidence type="ECO:0000313" key="7">
    <source>
        <dbReference type="EMBL" id="SCU89011.1"/>
    </source>
</evidence>
<evidence type="ECO:0000256" key="4">
    <source>
        <dbReference type="RuleBase" id="RU000394"/>
    </source>
</evidence>
<evidence type="ECO:0000256" key="2">
    <source>
        <dbReference type="ARBA" id="ARBA00022840"/>
    </source>
</evidence>
<name>A0A1G4JFK0_9SACH</name>
<keyword evidence="4" id="KW-0493">Microtubule</keyword>
<feature type="domain" description="Kinesin motor" evidence="6">
    <location>
        <begin position="4"/>
        <end position="332"/>
    </location>
</feature>
<feature type="coiled-coil region" evidence="5">
    <location>
        <begin position="350"/>
        <end position="397"/>
    </location>
</feature>
<sequence>MCDNIKVAARLRRPLLRESDSILIAKVKSENTISIGRNEKDECKTFQFDHCSTYSDNALEDQEQLYELLARDYLLHALDGYNTCIFAYGQTGSGKSHTMTGSTQCPGIVPRICQELFEVRDLYESSDDQLNTQFKIRCSYFEIYNETVRDLLGREKCRIRERPDKTTYVEGLKEFEVFCVSDILEYLSQGNERRVVGATQVNELSSRSHAIFTIDIEQQEITPLGHTLERKSSIKLIDLAGSERASASKTTGEHLKEGANINRSLSTLGRVISTLAKTKKPILIPYRDAALTWVLKESLGGNSKTCMIACVSPCDYEETMSTLRYATLARNVKTSAQVNAHELPDGREQILAMKAQLEELQKALSQVDNQRAIGERMEKIKLTNQFLESRIEQERDLTASYYKKWAQATSERDSLMLLVGGILGSVQETQVNALRGQLSSLKFRSEKFGQRLDLECNELKYDSGE</sequence>
<evidence type="ECO:0000256" key="1">
    <source>
        <dbReference type="ARBA" id="ARBA00022741"/>
    </source>
</evidence>
<dbReference type="GO" id="GO:0008017">
    <property type="term" value="F:microtubule binding"/>
    <property type="evidence" value="ECO:0007669"/>
    <property type="project" value="InterPro"/>
</dbReference>
<dbReference type="SUPFAM" id="SSF52540">
    <property type="entry name" value="P-loop containing nucleoside triphosphate hydrolases"/>
    <property type="match status" value="1"/>
</dbReference>
<dbReference type="Pfam" id="PF00225">
    <property type="entry name" value="Kinesin"/>
    <property type="match status" value="1"/>
</dbReference>
<dbReference type="Gene3D" id="3.40.850.10">
    <property type="entry name" value="Kinesin motor domain"/>
    <property type="match status" value="1"/>
</dbReference>
<dbReference type="InterPro" id="IPR019821">
    <property type="entry name" value="Kinesin_motor_CS"/>
</dbReference>
<reference evidence="8" key="1">
    <citation type="submission" date="2016-03" db="EMBL/GenBank/DDBJ databases">
        <authorList>
            <person name="Devillers Hugo."/>
        </authorList>
    </citation>
    <scope>NUCLEOTIDE SEQUENCE [LARGE SCALE GENOMIC DNA]</scope>
</reference>
<evidence type="ECO:0000313" key="8">
    <source>
        <dbReference type="Proteomes" id="UP000189911"/>
    </source>
</evidence>
<keyword evidence="8" id="KW-1185">Reference proteome</keyword>
<feature type="binding site" evidence="3">
    <location>
        <begin position="89"/>
        <end position="96"/>
    </location>
    <ligand>
        <name>ATP</name>
        <dbReference type="ChEBI" id="CHEBI:30616"/>
    </ligand>
</feature>
<accession>A0A1G4JFK0</accession>
<dbReference type="GO" id="GO:0003777">
    <property type="term" value="F:microtubule motor activity"/>
    <property type="evidence" value="ECO:0007669"/>
    <property type="project" value="InterPro"/>
</dbReference>
<gene>
    <name evidence="7" type="ORF">LANO_0D03686G</name>
</gene>
<keyword evidence="2 3" id="KW-0067">ATP-binding</keyword>
<dbReference type="GO" id="GO:0007018">
    <property type="term" value="P:microtubule-based movement"/>
    <property type="evidence" value="ECO:0007669"/>
    <property type="project" value="InterPro"/>
</dbReference>